<gene>
    <name evidence="1" type="ORF">S12H4_59409</name>
</gene>
<feature type="non-terminal residue" evidence="1">
    <location>
        <position position="161"/>
    </location>
</feature>
<dbReference type="AlphaFoldDB" id="X1V4G0"/>
<reference evidence="1" key="1">
    <citation type="journal article" date="2014" name="Front. Microbiol.">
        <title>High frequency of phylogenetically diverse reductive dehalogenase-homologous genes in deep subseafloor sedimentary metagenomes.</title>
        <authorList>
            <person name="Kawai M."/>
            <person name="Futagami T."/>
            <person name="Toyoda A."/>
            <person name="Takaki Y."/>
            <person name="Nishi S."/>
            <person name="Hori S."/>
            <person name="Arai W."/>
            <person name="Tsubouchi T."/>
            <person name="Morono Y."/>
            <person name="Uchiyama I."/>
            <person name="Ito T."/>
            <person name="Fujiyama A."/>
            <person name="Inagaki F."/>
            <person name="Takami H."/>
        </authorList>
    </citation>
    <scope>NUCLEOTIDE SEQUENCE</scope>
    <source>
        <strain evidence="1">Expedition CK06-06</strain>
    </source>
</reference>
<proteinExistence type="predicted"/>
<comment type="caution">
    <text evidence="1">The sequence shown here is derived from an EMBL/GenBank/DDBJ whole genome shotgun (WGS) entry which is preliminary data.</text>
</comment>
<accession>X1V4G0</accession>
<sequence length="161" mass="18108">YVRLSNEALQSLRQKKGEEYDAQKAQIEVAAKTQEILQLLGIELNAKTALKLVMSPKTTLGRLNQIGGTIDSPTALLHSRGQGRFIKHLFETLLVKPTIIRGSLVLYKGQEYTVKEVKEDKVKLVSHWISKKNVEPVISFESKNPFRDLTEGQIARIRALA</sequence>
<feature type="non-terminal residue" evidence="1">
    <location>
        <position position="1"/>
    </location>
</feature>
<protein>
    <submittedName>
        <fullName evidence="1">Uncharacterized protein</fullName>
    </submittedName>
</protein>
<evidence type="ECO:0000313" key="1">
    <source>
        <dbReference type="EMBL" id="GAJ24673.1"/>
    </source>
</evidence>
<organism evidence="1">
    <name type="scientific">marine sediment metagenome</name>
    <dbReference type="NCBI Taxonomy" id="412755"/>
    <lineage>
        <taxon>unclassified sequences</taxon>
        <taxon>metagenomes</taxon>
        <taxon>ecological metagenomes</taxon>
    </lineage>
</organism>
<dbReference type="EMBL" id="BARW01038814">
    <property type="protein sequence ID" value="GAJ24673.1"/>
    <property type="molecule type" value="Genomic_DNA"/>
</dbReference>
<name>X1V4G0_9ZZZZ</name>